<proteinExistence type="predicted"/>
<evidence type="ECO:0000313" key="1">
    <source>
        <dbReference type="EMBL" id="TXC65685.1"/>
    </source>
</evidence>
<evidence type="ECO:0008006" key="3">
    <source>
        <dbReference type="Google" id="ProtNLM"/>
    </source>
</evidence>
<comment type="caution">
    <text evidence="1">The sequence shown here is derived from an EMBL/GenBank/DDBJ whole genome shotgun (WGS) entry which is preliminary data.</text>
</comment>
<reference evidence="1 2" key="1">
    <citation type="submission" date="2019-08" db="EMBL/GenBank/DDBJ databases">
        <authorList>
            <person name="Khan S.A."/>
            <person name="Jeon C.O."/>
            <person name="Jeong S.E."/>
        </authorList>
    </citation>
    <scope>NUCLEOTIDE SEQUENCE [LARGE SCALE GENOMIC DNA]</scope>
    <source>
        <strain evidence="2">IMCC1728</strain>
    </source>
</reference>
<dbReference type="AlphaFoldDB" id="A0A5C6U1W5"/>
<name>A0A5C6U1W5_9BURK</name>
<dbReference type="Proteomes" id="UP000321832">
    <property type="component" value="Unassembled WGS sequence"/>
</dbReference>
<accession>A0A5C6U1W5</accession>
<gene>
    <name evidence="1" type="ORF">FSC37_05355</name>
</gene>
<protein>
    <recommendedName>
        <fullName evidence="3">RapA2 cadherin-like domain-containing protein</fullName>
    </recommendedName>
</protein>
<keyword evidence="2" id="KW-1185">Reference proteome</keyword>
<organism evidence="1 2">
    <name type="scientific">Piscinibacter aquaticus</name>
    <dbReference type="NCBI Taxonomy" id="392597"/>
    <lineage>
        <taxon>Bacteria</taxon>
        <taxon>Pseudomonadati</taxon>
        <taxon>Pseudomonadota</taxon>
        <taxon>Betaproteobacteria</taxon>
        <taxon>Burkholderiales</taxon>
        <taxon>Sphaerotilaceae</taxon>
        <taxon>Piscinibacter</taxon>
    </lineage>
</organism>
<dbReference type="InterPro" id="IPR013783">
    <property type="entry name" value="Ig-like_fold"/>
</dbReference>
<dbReference type="Gene3D" id="2.60.40.10">
    <property type="entry name" value="Immunoglobulins"/>
    <property type="match status" value="1"/>
</dbReference>
<dbReference type="InterPro" id="IPR010221">
    <property type="entry name" value="VCBS_dom"/>
</dbReference>
<evidence type="ECO:0000313" key="2">
    <source>
        <dbReference type="Proteomes" id="UP000321832"/>
    </source>
</evidence>
<sequence length="174" mass="16899">MAVANAGSVNENATLSTTAATGVLANDSDADAGDSVSAVSFGATSGTVGSALAGTYGTLTLNSDGSYTYVANRPAAEALVGGQVVTESFAYTVRDASGATATTTLTFTVTGTNDMPTITGPLAGAVQEDGTLTSNGTLLITDADAGESGFVAQAGTAGTYGTFAITAGGVWTTR</sequence>
<dbReference type="EMBL" id="VOPW01000001">
    <property type="protein sequence ID" value="TXC65685.1"/>
    <property type="molecule type" value="Genomic_DNA"/>
</dbReference>
<dbReference type="NCBIfam" id="TIGR01965">
    <property type="entry name" value="VCBS_repeat"/>
    <property type="match status" value="2"/>
</dbReference>
<dbReference type="Pfam" id="PF17963">
    <property type="entry name" value="Big_9"/>
    <property type="match status" value="1"/>
</dbReference>